<feature type="transmembrane region" description="Helical" evidence="1">
    <location>
        <begin position="73"/>
        <end position="93"/>
    </location>
</feature>
<evidence type="ECO:0000256" key="1">
    <source>
        <dbReference type="SAM" id="Phobius"/>
    </source>
</evidence>
<evidence type="ECO:0000313" key="3">
    <source>
        <dbReference type="Proteomes" id="UP000545761"/>
    </source>
</evidence>
<evidence type="ECO:0000313" key="2">
    <source>
        <dbReference type="EMBL" id="MBA2950789.1"/>
    </source>
</evidence>
<dbReference type="AlphaFoldDB" id="A0A7W0DT55"/>
<feature type="transmembrane region" description="Helical" evidence="1">
    <location>
        <begin position="184"/>
        <end position="204"/>
    </location>
</feature>
<keyword evidence="1" id="KW-0472">Membrane</keyword>
<name>A0A7W0DT55_9ACTN</name>
<feature type="transmembrane region" description="Helical" evidence="1">
    <location>
        <begin position="132"/>
        <end position="153"/>
    </location>
</feature>
<feature type="transmembrane region" description="Helical" evidence="1">
    <location>
        <begin position="49"/>
        <end position="66"/>
    </location>
</feature>
<accession>A0A7W0DT55</accession>
<organism evidence="2 3">
    <name type="scientific">Streptomyces himalayensis subsp. himalayensis</name>
    <dbReference type="NCBI Taxonomy" id="2756131"/>
    <lineage>
        <taxon>Bacteria</taxon>
        <taxon>Bacillati</taxon>
        <taxon>Actinomycetota</taxon>
        <taxon>Actinomycetes</taxon>
        <taxon>Kitasatosporales</taxon>
        <taxon>Streptomycetaceae</taxon>
        <taxon>Streptomyces</taxon>
        <taxon>Streptomyces himalayensis</taxon>
    </lineage>
</organism>
<dbReference type="RefSeq" id="WP_181661717.1">
    <property type="nucleotide sequence ID" value="NZ_JACEHE010000033.1"/>
</dbReference>
<keyword evidence="1" id="KW-0812">Transmembrane</keyword>
<reference evidence="2 3" key="1">
    <citation type="submission" date="2020-07" db="EMBL/GenBank/DDBJ databases">
        <title>Streptomyces isolated from Indian soil.</title>
        <authorList>
            <person name="Mandal S."/>
            <person name="Maiti P.K."/>
        </authorList>
    </citation>
    <scope>NUCLEOTIDE SEQUENCE [LARGE SCALE GENOMIC DNA]</scope>
    <source>
        <strain evidence="2 3">PSKA28</strain>
    </source>
</reference>
<keyword evidence="1" id="KW-1133">Transmembrane helix</keyword>
<dbReference type="EMBL" id="JACEHE010000033">
    <property type="protein sequence ID" value="MBA2950789.1"/>
    <property type="molecule type" value="Genomic_DNA"/>
</dbReference>
<protein>
    <submittedName>
        <fullName evidence="2">Uncharacterized protein</fullName>
    </submittedName>
</protein>
<gene>
    <name evidence="2" type="ORF">H1D24_34735</name>
</gene>
<comment type="caution">
    <text evidence="2">The sequence shown here is derived from an EMBL/GenBank/DDBJ whole genome shotgun (WGS) entry which is preliminary data.</text>
</comment>
<sequence length="683" mass="74013">MVEKIRAEQSQQGQGWGPFVLAATVALAAVAVAAPWTPWLDEGFGRAPWWVWGPLVGAVVLLVAGLGERRYTAWAGATGGAAVVAGVVSFLAWPREKVVLDGRTDDQIRARPWFEDVPSEEWHRLYAAEPPAAPLACALAAAVVVMLCGVVLVRRRRPEPAPEEHVRPYVTGDSMRRHARRMMAAGLAGVLVGGLLGAGTAAGASGLQRVRMDAFGPWWGQLADSAPVPEGSLDDGSFEWDGKERFDHLSQRPDRVAWRHGFKGPVALSMCGRGDRARGTLVALEESEQHSVVAGYDTRDGSRRWSLAVRRQDTAALSQVAVGEGCSVLVLIGTALLAVDAYTGQVRGGSVLPRAREGAWHFITPVPQEHPLPRLVGLAEADYAHLTAQEDGIVAVRRSDAEPVAWAARRYGTCTHLIGYYRNEPESGQLLMDDCADHSAVAILPEPEAPEDLQANRRPEYRLPPLQPLLSRAETPVPDPPRGCRSGPLRLVSASVTTLVETEWECAGKAYRARIHLSDEAIALDGKWVRSPVADSAPDATFISSEGVHHLLEVWGDTVKMLSGDDFEPWWTVVPKRGDPVVGLADNNDVLFEDRRRQRETGRRELYEPILTLTHSGTLVTLADPYNDPDDARGKEPVRVIGSTDVAQQPCAGERELLADKVSGTALVLCTTDELTHVTAVTG</sequence>
<proteinExistence type="predicted"/>
<feature type="transmembrane region" description="Helical" evidence="1">
    <location>
        <begin position="16"/>
        <end position="37"/>
    </location>
</feature>
<dbReference type="Proteomes" id="UP000545761">
    <property type="component" value="Unassembled WGS sequence"/>
</dbReference>